<evidence type="ECO:0000313" key="2">
    <source>
        <dbReference type="EMBL" id="EGV93983.1"/>
    </source>
</evidence>
<evidence type="ECO:0000313" key="5">
    <source>
        <dbReference type="Proteomes" id="UP000030759"/>
    </source>
</evidence>
<dbReference type="EMBL" id="JH000477">
    <property type="protein sequence ID" value="EGV93983.1"/>
    <property type="molecule type" value="Genomic_DNA"/>
</dbReference>
<dbReference type="Proteomes" id="UP000030759">
    <property type="component" value="Unassembled WGS sequence"/>
</dbReference>
<proteinExistence type="predicted"/>
<accession>G3HL24</accession>
<dbReference type="Proteomes" id="UP000001075">
    <property type="component" value="Unassembled WGS sequence"/>
</dbReference>
<dbReference type="EMBL" id="KE665705">
    <property type="protein sequence ID" value="ERE88554.1"/>
    <property type="molecule type" value="Genomic_DNA"/>
</dbReference>
<reference evidence="4" key="1">
    <citation type="journal article" date="2011" name="Nat. Biotechnol.">
        <title>The genomic sequence of the Chinese hamster ovary (CHO)-K1 cell line.</title>
        <authorList>
            <person name="Xu X."/>
            <person name="Nagarajan H."/>
            <person name="Lewis N.E."/>
            <person name="Pan S."/>
            <person name="Cai Z."/>
            <person name="Liu X."/>
            <person name="Chen W."/>
            <person name="Xie M."/>
            <person name="Wang W."/>
            <person name="Hammond S."/>
            <person name="Andersen M.R."/>
            <person name="Neff N."/>
            <person name="Passarelli B."/>
            <person name="Koh W."/>
            <person name="Fan H.C."/>
            <person name="Wang J."/>
            <person name="Gui Y."/>
            <person name="Lee K.H."/>
            <person name="Betenbaugh M.J."/>
            <person name="Quake S.R."/>
            <person name="Famili I."/>
            <person name="Palsson B.O."/>
            <person name="Wang J."/>
        </authorList>
    </citation>
    <scope>NUCLEOTIDE SEQUENCE [LARGE SCALE GENOMIC DNA]</scope>
    <source>
        <strain evidence="4">CHO K1 cell line</strain>
    </source>
</reference>
<dbReference type="PANTHER" id="PTHR37348:SF1">
    <property type="entry name" value="SPERM-EGG FUSION PROTEIN LLCFC1"/>
    <property type="match status" value="1"/>
</dbReference>
<reference evidence="2" key="2">
    <citation type="submission" date="2011-08" db="EMBL/GenBank/DDBJ databases">
        <title>The genomic sequence of the Chinese hamster ovary CHO-K1 cell line.</title>
        <authorList>
            <person name="Xu X."/>
            <person name="Nagarajan H."/>
            <person name="Lewis N.E."/>
            <person name="Pan S."/>
            <person name="Cai Z."/>
            <person name="Liu X."/>
            <person name="Chen W."/>
            <person name="Xie M."/>
            <person name="Wang W."/>
            <person name="Hammond S."/>
            <person name="Andersen M.R."/>
            <person name="Neff N."/>
            <person name="Passarelli B."/>
            <person name="Koh W."/>
            <person name="Fan C.H."/>
            <person name="Wang J."/>
            <person name="Gui Y."/>
            <person name="Lee K.H."/>
            <person name="Betenbaugh M.J."/>
            <person name="Quake S.R."/>
            <person name="Famili I."/>
            <person name="Palsson B.O."/>
            <person name="Wang J."/>
        </authorList>
    </citation>
    <scope>NUCLEOTIDE SEQUENCE</scope>
</reference>
<dbReference type="PaxDb" id="10029-XP_007618012.1"/>
<evidence type="ECO:0000256" key="1">
    <source>
        <dbReference type="SAM" id="MobiDB-lite"/>
    </source>
</evidence>
<dbReference type="Pfam" id="PF15838">
    <property type="entry name" value="LLCFC1"/>
    <property type="match status" value="1"/>
</dbReference>
<protein>
    <submittedName>
        <fullName evidence="2">Uncharacterized protein C7orf34</fullName>
    </submittedName>
</protein>
<dbReference type="PANTHER" id="PTHR37348">
    <property type="entry name" value="LLLL AND CFNLAS MOTIF-CONTAINING PROTEIN 1"/>
    <property type="match status" value="1"/>
</dbReference>
<sequence>MKGVKSLKGPTSLDDGRSQKEKVFSVDEGKEQFEEHFMASSVGELWQVIDMAQQEEDTFAQAATFRDHLFDLAFCFNLASIMVFL</sequence>
<feature type="region of interest" description="Disordered" evidence="1">
    <location>
        <begin position="1"/>
        <end position="21"/>
    </location>
</feature>
<dbReference type="InterPro" id="IPR031684">
    <property type="entry name" value="LLCFC1"/>
</dbReference>
<dbReference type="eggNOG" id="ENOG502SF8S">
    <property type="taxonomic scope" value="Eukaryota"/>
</dbReference>
<organism evidence="2 4">
    <name type="scientific">Cricetulus griseus</name>
    <name type="common">Chinese hamster</name>
    <name type="synonym">Cricetulus barabensis griseus</name>
    <dbReference type="NCBI Taxonomy" id="10029"/>
    <lineage>
        <taxon>Eukaryota</taxon>
        <taxon>Metazoa</taxon>
        <taxon>Chordata</taxon>
        <taxon>Craniata</taxon>
        <taxon>Vertebrata</taxon>
        <taxon>Euteleostomi</taxon>
        <taxon>Mammalia</taxon>
        <taxon>Eutheria</taxon>
        <taxon>Euarchontoglires</taxon>
        <taxon>Glires</taxon>
        <taxon>Rodentia</taxon>
        <taxon>Myomorpha</taxon>
        <taxon>Muroidea</taxon>
        <taxon>Cricetidae</taxon>
        <taxon>Cricetinae</taxon>
        <taxon>Cricetulus</taxon>
    </lineage>
</organism>
<reference evidence="5" key="3">
    <citation type="journal article" date="2013" name="Nat. Biotechnol.">
        <title>Chinese hamster genome sequenced from sorted chromosomes.</title>
        <authorList>
            <person name="Brinkrolf K."/>
            <person name="Rupp O."/>
            <person name="Laux H."/>
            <person name="Kollin F."/>
            <person name="Ernst W."/>
            <person name="Linke B."/>
            <person name="Kofler R."/>
            <person name="Romand S."/>
            <person name="Hesse F."/>
            <person name="Budach W.E."/>
            <person name="Galosy S."/>
            <person name="Muller D."/>
            <person name="Noll T."/>
            <person name="Wienberg J."/>
            <person name="Jostock T."/>
            <person name="Leonard M."/>
            <person name="Grillari J."/>
            <person name="Tauch A."/>
            <person name="Goesmann A."/>
            <person name="Helk B."/>
            <person name="Mott J.E."/>
            <person name="Puhler A."/>
            <person name="Borth N."/>
        </authorList>
    </citation>
    <scope>NUCLEOTIDE SEQUENCE [LARGE SCALE GENOMIC DNA]</scope>
    <source>
        <strain evidence="5">17A/GY</strain>
    </source>
</reference>
<gene>
    <name evidence="3" type="ORF">H671_1g2969</name>
    <name evidence="2" type="ORF">I79_011409</name>
</gene>
<evidence type="ECO:0000313" key="3">
    <source>
        <dbReference type="EMBL" id="ERE88554.1"/>
    </source>
</evidence>
<dbReference type="GO" id="GO:0007342">
    <property type="term" value="P:fusion of sperm to egg plasma membrane involved in single fertilization"/>
    <property type="evidence" value="ECO:0007669"/>
    <property type="project" value="InterPro"/>
</dbReference>
<name>G3HL24_CRIGR</name>
<reference evidence="3" key="4">
    <citation type="submission" date="2013-03" db="EMBL/GenBank/DDBJ databases">
        <title>Chinese hamster genome sequenced from sorted chromosomes.</title>
        <authorList>
            <person name="Brinkrolf K."/>
            <person name="Rupp O."/>
            <person name="Laux H."/>
            <person name="Kollin F."/>
            <person name="Ernst W."/>
            <person name="Linke B."/>
            <person name="Kofler R."/>
            <person name="Romand S."/>
            <person name="Hesse F."/>
            <person name="Budach W.E."/>
            <person name="Galosy S."/>
            <person name="Muller D."/>
            <person name="Noll T."/>
            <person name="Wienberg J."/>
            <person name="Jostock T."/>
            <person name="Leonard M."/>
            <person name="Grillari J."/>
            <person name="Tauch A."/>
            <person name="Goesmann A."/>
            <person name="Helk B."/>
            <person name="Mott J.E."/>
            <person name="Puehler A."/>
            <person name="Borth N."/>
        </authorList>
    </citation>
    <scope>NUCLEOTIDE SEQUENCE</scope>
    <source>
        <strain evidence="3">17A/GY</strain>
    </source>
</reference>
<dbReference type="AlphaFoldDB" id="G3HL24"/>
<evidence type="ECO:0000313" key="4">
    <source>
        <dbReference type="Proteomes" id="UP000001075"/>
    </source>
</evidence>